<evidence type="ECO:0000313" key="1">
    <source>
        <dbReference type="EMBL" id="MCD7458226.1"/>
    </source>
</evidence>
<keyword evidence="2" id="KW-1185">Reference proteome</keyword>
<evidence type="ECO:0000313" key="2">
    <source>
        <dbReference type="Proteomes" id="UP000823775"/>
    </source>
</evidence>
<proteinExistence type="predicted"/>
<accession>A0ABS8SHB5</accession>
<name>A0ABS8SHB5_DATST</name>
<protein>
    <submittedName>
        <fullName evidence="1">Uncharacterized protein</fullName>
    </submittedName>
</protein>
<organism evidence="1 2">
    <name type="scientific">Datura stramonium</name>
    <name type="common">Jimsonweed</name>
    <name type="synonym">Common thornapple</name>
    <dbReference type="NCBI Taxonomy" id="4076"/>
    <lineage>
        <taxon>Eukaryota</taxon>
        <taxon>Viridiplantae</taxon>
        <taxon>Streptophyta</taxon>
        <taxon>Embryophyta</taxon>
        <taxon>Tracheophyta</taxon>
        <taxon>Spermatophyta</taxon>
        <taxon>Magnoliopsida</taxon>
        <taxon>eudicotyledons</taxon>
        <taxon>Gunneridae</taxon>
        <taxon>Pentapetalae</taxon>
        <taxon>asterids</taxon>
        <taxon>lamiids</taxon>
        <taxon>Solanales</taxon>
        <taxon>Solanaceae</taxon>
        <taxon>Solanoideae</taxon>
        <taxon>Datureae</taxon>
        <taxon>Datura</taxon>
    </lineage>
</organism>
<dbReference type="Proteomes" id="UP000823775">
    <property type="component" value="Unassembled WGS sequence"/>
</dbReference>
<gene>
    <name evidence="1" type="ORF">HAX54_037589</name>
</gene>
<dbReference type="EMBL" id="JACEIK010000505">
    <property type="protein sequence ID" value="MCD7458226.1"/>
    <property type="molecule type" value="Genomic_DNA"/>
</dbReference>
<comment type="caution">
    <text evidence="1">The sequence shown here is derived from an EMBL/GenBank/DDBJ whole genome shotgun (WGS) entry which is preliminary data.</text>
</comment>
<reference evidence="1 2" key="1">
    <citation type="journal article" date="2021" name="BMC Genomics">
        <title>Datura genome reveals duplications of psychoactive alkaloid biosynthetic genes and high mutation rate following tissue culture.</title>
        <authorList>
            <person name="Rajewski A."/>
            <person name="Carter-House D."/>
            <person name="Stajich J."/>
            <person name="Litt A."/>
        </authorList>
    </citation>
    <scope>NUCLEOTIDE SEQUENCE [LARGE SCALE GENOMIC DNA]</scope>
    <source>
        <strain evidence="1">AR-01</strain>
    </source>
</reference>
<sequence length="118" mass="13390">MDHDHNAQLVNISRTIPPMIQHAIKMVMKRVVVKLGSLYARVDMLEGKVATLRDEMDRRKAMVLPMDIDLNIPTVVSDSPVAKRSPPDDWYVGTVRQVVQQLKNYIKKSSLAGRLIIL</sequence>